<dbReference type="SUPFAM" id="SSF51658">
    <property type="entry name" value="Xylose isomerase-like"/>
    <property type="match status" value="1"/>
</dbReference>
<dbReference type="PANTHER" id="PTHR12110">
    <property type="entry name" value="HYDROXYPYRUVATE ISOMERASE"/>
    <property type="match status" value="1"/>
</dbReference>
<dbReference type="InterPro" id="IPR036237">
    <property type="entry name" value="Xyl_isomerase-like_sf"/>
</dbReference>
<evidence type="ECO:0000313" key="2">
    <source>
        <dbReference type="EMBL" id="PGF34870.1"/>
    </source>
</evidence>
<evidence type="ECO:0000313" key="3">
    <source>
        <dbReference type="Proteomes" id="UP000226191"/>
    </source>
</evidence>
<proteinExistence type="predicted"/>
<accession>A0AA44QIV7</accession>
<evidence type="ECO:0000259" key="1">
    <source>
        <dbReference type="Pfam" id="PF01261"/>
    </source>
</evidence>
<dbReference type="RefSeq" id="WP_098827409.1">
    <property type="nucleotide sequence ID" value="NZ_JANDKO010000002.1"/>
</dbReference>
<dbReference type="Proteomes" id="UP000226191">
    <property type="component" value="Unassembled WGS sequence"/>
</dbReference>
<dbReference type="Gene3D" id="3.20.20.150">
    <property type="entry name" value="Divalent-metal-dependent TIM barrel enzymes"/>
    <property type="match status" value="1"/>
</dbReference>
<reference evidence="2 3" key="1">
    <citation type="submission" date="2017-02" db="EMBL/GenBank/DDBJ databases">
        <title>Prevalence of linear plasmids in Cutibacterium acnes isolates obtained from cancerous prostatic tissue.</title>
        <authorList>
            <person name="Davidsson S."/>
            <person name="Bruggemann H."/>
        </authorList>
    </citation>
    <scope>NUCLEOTIDE SEQUENCE [LARGE SCALE GENOMIC DNA]</scope>
    <source>
        <strain evidence="2 3">11-78</strain>
    </source>
</reference>
<sequence>MMIMVDIALDPNMYYCSMSTADTLRKAADLGFRYVELSPNEEFHFWHRYPKADDAFVTEMRKAVRETGVTIRTLNPVFNWSSPDEAERRNQMRNWRRLLELADQLDVHEITSEFSGDPNSPRECEVAWYRSIEELAPSFERYGIRLNMEAHPYDFIELHDDACRTVRGTNLDWIGYEYCCPHTFHLSNGAGDVRRMIHGCADRLREVHVADAFNHAAHDGNRYIINPPGADVRVHQHNEIGLGDVPFDDVFEALRDVGFDGVMSVRVFGWHERADEINKSMLARLNREFVA</sequence>
<organism evidence="2 3">
    <name type="scientific">Cutibacterium acnes</name>
    <name type="common">Propionibacterium acnes</name>
    <dbReference type="NCBI Taxonomy" id="1747"/>
    <lineage>
        <taxon>Bacteria</taxon>
        <taxon>Bacillati</taxon>
        <taxon>Actinomycetota</taxon>
        <taxon>Actinomycetes</taxon>
        <taxon>Propionibacteriales</taxon>
        <taxon>Propionibacteriaceae</taxon>
        <taxon>Cutibacterium</taxon>
    </lineage>
</organism>
<dbReference type="PANTHER" id="PTHR12110:SF21">
    <property type="entry name" value="XYLOSE ISOMERASE-LIKE TIM BARREL DOMAIN-CONTAINING PROTEIN"/>
    <property type="match status" value="1"/>
</dbReference>
<dbReference type="InterPro" id="IPR050312">
    <property type="entry name" value="IolE/XylAMocC-like"/>
</dbReference>
<feature type="domain" description="Xylose isomerase-like TIM barrel" evidence="1">
    <location>
        <begin position="24"/>
        <end position="276"/>
    </location>
</feature>
<protein>
    <submittedName>
        <fullName evidence="2">Protein iolH</fullName>
    </submittedName>
</protein>
<dbReference type="Pfam" id="PF01261">
    <property type="entry name" value="AP_endonuc_2"/>
    <property type="match status" value="1"/>
</dbReference>
<name>A0AA44QIV7_CUTAC</name>
<dbReference type="AlphaFoldDB" id="A0AA44QIV7"/>
<dbReference type="InterPro" id="IPR013022">
    <property type="entry name" value="Xyl_isomerase-like_TIM-brl"/>
</dbReference>
<dbReference type="EMBL" id="MVCE01000002">
    <property type="protein sequence ID" value="PGF34870.1"/>
    <property type="molecule type" value="Genomic_DNA"/>
</dbReference>
<comment type="caution">
    <text evidence="2">The sequence shown here is derived from an EMBL/GenBank/DDBJ whole genome shotgun (WGS) entry which is preliminary data.</text>
</comment>
<gene>
    <name evidence="2" type="ORF">B1B09_04405</name>
</gene>